<gene>
    <name evidence="1" type="primary">orf102a</name>
</gene>
<organism evidence="1">
    <name type="scientific">Tryblionella apiculata</name>
    <dbReference type="NCBI Taxonomy" id="1003145"/>
    <lineage>
        <taxon>Eukaryota</taxon>
        <taxon>Sar</taxon>
        <taxon>Stramenopiles</taxon>
        <taxon>Ochrophyta</taxon>
        <taxon>Bacillariophyta</taxon>
        <taxon>Bacillariophyceae</taxon>
        <taxon>Bacillariophycidae</taxon>
        <taxon>Bacillariales</taxon>
        <taxon>Bacillariaceae</taxon>
        <taxon>Tryblionella</taxon>
    </lineage>
</organism>
<accession>A0A8F0WGD6</accession>
<name>A0A8F0WGD6_9STRA</name>
<evidence type="ECO:0000313" key="1">
    <source>
        <dbReference type="EMBL" id="QWM93529.1"/>
    </source>
</evidence>
<dbReference type="RefSeq" id="YP_010134040.1">
    <property type="nucleotide sequence ID" value="NC_056791.1"/>
</dbReference>
<reference evidence="1" key="1">
    <citation type="journal article" date="2021" name="Ecol Indic">
        <title>Morphological and molecular identification reveals that waters from an isolated oasis in Tamanrasset (extreme South of Algerian Sahara) are colonized by opportunistic and pollution-tolerant diatom species.</title>
        <authorList>
            <person name="Gastineau R."/>
            <person name="Hamedi C."/>
            <person name="Baba Hamed M.B."/>
            <person name="Abi-Ayad S.-M.E.-A."/>
            <person name="Bak M."/>
            <person name="Lemieux C."/>
            <person name="Turmel M."/>
            <person name="Dobosz S."/>
            <person name="Wrobel R.J."/>
            <person name="Kierzek A."/>
            <person name="Lange-Bertalot H."/>
            <person name="Witkowski A."/>
        </authorList>
    </citation>
    <scope>NUCLEOTIDE SEQUENCE</scope>
    <source>
        <strain evidence="1">SZCZR1825</strain>
    </source>
</reference>
<protein>
    <submittedName>
        <fullName evidence="1">Uncharacterized protein</fullName>
    </submittedName>
</protein>
<dbReference type="AlphaFoldDB" id="A0A8F0WGD6"/>
<keyword evidence="1" id="KW-0934">Plastid</keyword>
<sequence>MFLFRVKSVGGALTPNVSVMVPSAPTAINRIQFTSQDSMISQTKASSLIAPVITNQPYKIILTDLQLDELNQISSKFLDGSISIDEAILQLRVEENSKIFLS</sequence>
<dbReference type="GeneID" id="67123702"/>
<keyword evidence="1" id="KW-0150">Chloroplast</keyword>
<proteinExistence type="predicted"/>
<geneLocation type="chloroplast" evidence="1"/>
<dbReference type="EMBL" id="MT383642">
    <property type="protein sequence ID" value="QWM93529.1"/>
    <property type="molecule type" value="Genomic_DNA"/>
</dbReference>